<accession>A0A542X9W0</accession>
<comment type="caution">
    <text evidence="4">The sequence shown here is derived from an EMBL/GenBank/DDBJ whole genome shotgun (WGS) entry which is preliminary data.</text>
</comment>
<evidence type="ECO:0000256" key="2">
    <source>
        <dbReference type="ARBA" id="ARBA00023002"/>
    </source>
</evidence>
<gene>
    <name evidence="4" type="ORF">FB554_0710</name>
</gene>
<keyword evidence="2" id="KW-0560">Oxidoreductase</keyword>
<dbReference type="SUPFAM" id="SSF51735">
    <property type="entry name" value="NAD(P)-binding Rossmann-fold domains"/>
    <property type="match status" value="1"/>
</dbReference>
<organism evidence="4 5">
    <name type="scientific">Barrientosiimonas humi</name>
    <dbReference type="NCBI Taxonomy" id="999931"/>
    <lineage>
        <taxon>Bacteria</taxon>
        <taxon>Bacillati</taxon>
        <taxon>Actinomycetota</taxon>
        <taxon>Actinomycetes</taxon>
        <taxon>Micrococcales</taxon>
        <taxon>Dermacoccaceae</taxon>
        <taxon>Barrientosiimonas</taxon>
    </lineage>
</organism>
<dbReference type="Pfam" id="PF00106">
    <property type="entry name" value="adh_short"/>
    <property type="match status" value="1"/>
</dbReference>
<dbReference type="GO" id="GO:0019290">
    <property type="term" value="P:siderophore biosynthetic process"/>
    <property type="evidence" value="ECO:0007669"/>
    <property type="project" value="InterPro"/>
</dbReference>
<dbReference type="InterPro" id="IPR036291">
    <property type="entry name" value="NAD(P)-bd_dom_sf"/>
</dbReference>
<dbReference type="InterPro" id="IPR003560">
    <property type="entry name" value="DHB_DH"/>
</dbReference>
<evidence type="ECO:0000256" key="1">
    <source>
        <dbReference type="ARBA" id="ARBA00006484"/>
    </source>
</evidence>
<evidence type="ECO:0000313" key="4">
    <source>
        <dbReference type="EMBL" id="TQL32584.1"/>
    </source>
</evidence>
<reference evidence="4 5" key="1">
    <citation type="submission" date="2019-06" db="EMBL/GenBank/DDBJ databases">
        <title>Sequencing the genomes of 1000 actinobacteria strains.</title>
        <authorList>
            <person name="Klenk H.-P."/>
        </authorList>
    </citation>
    <scope>NUCLEOTIDE SEQUENCE [LARGE SCALE GENOMIC DNA]</scope>
    <source>
        <strain evidence="4 5">DSM 24617</strain>
    </source>
</reference>
<keyword evidence="5" id="KW-1185">Reference proteome</keyword>
<sequence length="237" mass="24138">MVTGAGTGIGAATATALAERGAHVAVLGRRLERLAATAQSFDGLVVPADVTDPDSIAEAAGRVRTVWGRVDLVVVNSGFMAAAPVTEADPREWRQMLDVNVAGALETTRVVVPDLLAAAADGHATDLVLVSSIGAHLAMPDLSAYFASKAAVTQFGRCLRAELGPQGVRVRVVEPGNTASDLGQDMGNGAARSRLVSYVEQAPPIPAASVGEAIAWSCALPAGVNLAALEVLPTVQG</sequence>
<evidence type="ECO:0000313" key="5">
    <source>
        <dbReference type="Proteomes" id="UP000318336"/>
    </source>
</evidence>
<dbReference type="Gene3D" id="3.40.50.720">
    <property type="entry name" value="NAD(P)-binding Rossmann-like Domain"/>
    <property type="match status" value="1"/>
</dbReference>
<feature type="domain" description="Ketoreductase" evidence="3">
    <location>
        <begin position="1"/>
        <end position="176"/>
    </location>
</feature>
<dbReference type="CDD" id="cd05233">
    <property type="entry name" value="SDR_c"/>
    <property type="match status" value="1"/>
</dbReference>
<dbReference type="PANTHER" id="PTHR44196">
    <property type="entry name" value="DEHYDROGENASE/REDUCTASE SDR FAMILY MEMBER 7B"/>
    <property type="match status" value="1"/>
</dbReference>
<dbReference type="InterPro" id="IPR057326">
    <property type="entry name" value="KR_dom"/>
</dbReference>
<dbReference type="GO" id="GO:0008667">
    <property type="term" value="F:2,3-dihydro-2,3-dihydroxybenzoate dehydrogenase activity"/>
    <property type="evidence" value="ECO:0007669"/>
    <property type="project" value="InterPro"/>
</dbReference>
<dbReference type="SMART" id="SM00822">
    <property type="entry name" value="PKS_KR"/>
    <property type="match status" value="1"/>
</dbReference>
<evidence type="ECO:0000259" key="3">
    <source>
        <dbReference type="SMART" id="SM00822"/>
    </source>
</evidence>
<dbReference type="InterPro" id="IPR002347">
    <property type="entry name" value="SDR_fam"/>
</dbReference>
<protein>
    <submittedName>
        <fullName evidence="4">NADP-dependent 3-hydroxy acid dehydrogenase YdfG</fullName>
    </submittedName>
</protein>
<comment type="similarity">
    <text evidence="1">Belongs to the short-chain dehydrogenases/reductases (SDR) family.</text>
</comment>
<dbReference type="PANTHER" id="PTHR44196:SF1">
    <property type="entry name" value="DEHYDROGENASE_REDUCTASE SDR FAMILY MEMBER 7B"/>
    <property type="match status" value="1"/>
</dbReference>
<dbReference type="PRINTS" id="PR01397">
    <property type="entry name" value="DHBDHDRGNASE"/>
</dbReference>
<name>A0A542X9W0_9MICO</name>
<dbReference type="Proteomes" id="UP000318336">
    <property type="component" value="Unassembled WGS sequence"/>
</dbReference>
<proteinExistence type="inferred from homology"/>
<dbReference type="AlphaFoldDB" id="A0A542X9W0"/>
<dbReference type="GO" id="GO:0016020">
    <property type="term" value="C:membrane"/>
    <property type="evidence" value="ECO:0007669"/>
    <property type="project" value="TreeGrafter"/>
</dbReference>
<dbReference type="EMBL" id="VFOK01000001">
    <property type="protein sequence ID" value="TQL32584.1"/>
    <property type="molecule type" value="Genomic_DNA"/>
</dbReference>